<dbReference type="InterPro" id="IPR005033">
    <property type="entry name" value="YEATS"/>
</dbReference>
<evidence type="ECO:0000256" key="3">
    <source>
        <dbReference type="SAM" id="MobiDB-lite"/>
    </source>
</evidence>
<sequence length="336" mass="39368">MSEYYQDIKIICQNHIMKGSLKASEGHPWRNWKIRVVAIDNHHREKKGKLNILLDHVEYMLHPTFENPRRVFAREPYLLQEKGWGEFDMRVVLHFAHQLAEPENIFFDLHFREHTYTILHRINFVHPSPDLVRLLNTEPEPMYHDSIKKRRASPPLLAAKKIKTPPTVSSPAQFSDGPLTPYSKYPTSPSNNDIESDDVFRNLHGRQIKDGVIIDNVYDEKDVDNVHSIHKSAIDDRIRKAWGLPMGLDMLELARRLSTRSPEEITEIETLILTHRKDDMLLEDNEDEFMVDLYSLGPELLNLLWEYTENKTQLQNTTEMSPFSLVQANTNMMEYD</sequence>
<evidence type="ECO:0000259" key="4">
    <source>
        <dbReference type="PROSITE" id="PS51037"/>
    </source>
</evidence>
<dbReference type="OrthoDB" id="1741717at2759"/>
<name>A0A367KXU6_RHIST</name>
<dbReference type="Gene3D" id="2.60.40.1970">
    <property type="entry name" value="YEATS domain"/>
    <property type="match status" value="1"/>
</dbReference>
<dbReference type="STRING" id="4846.A0A367KXU6"/>
<dbReference type="InterPro" id="IPR038704">
    <property type="entry name" value="YEAST_sf"/>
</dbReference>
<dbReference type="Proteomes" id="UP000253551">
    <property type="component" value="Unassembled WGS sequence"/>
</dbReference>
<dbReference type="PANTHER" id="PTHR23195">
    <property type="entry name" value="YEATS DOMAIN"/>
    <property type="match status" value="1"/>
</dbReference>
<protein>
    <recommendedName>
        <fullName evidence="4">YEATS domain-containing protein</fullName>
    </recommendedName>
</protein>
<keyword evidence="1 2" id="KW-0539">Nucleus</keyword>
<evidence type="ECO:0000256" key="1">
    <source>
        <dbReference type="ARBA" id="ARBA00023242"/>
    </source>
</evidence>
<evidence type="ECO:0000313" key="6">
    <source>
        <dbReference type="Proteomes" id="UP000253551"/>
    </source>
</evidence>
<comment type="caution">
    <text evidence="5">The sequence shown here is derived from an EMBL/GenBank/DDBJ whole genome shotgun (WGS) entry which is preliminary data.</text>
</comment>
<dbReference type="GO" id="GO:0005634">
    <property type="term" value="C:nucleus"/>
    <property type="evidence" value="ECO:0007669"/>
    <property type="project" value="UniProtKB-SubCell"/>
</dbReference>
<dbReference type="EMBL" id="PJQM01000048">
    <property type="protein sequence ID" value="RCI07006.1"/>
    <property type="molecule type" value="Genomic_DNA"/>
</dbReference>
<organism evidence="5 6">
    <name type="scientific">Rhizopus stolonifer</name>
    <name type="common">Rhizopus nigricans</name>
    <dbReference type="NCBI Taxonomy" id="4846"/>
    <lineage>
        <taxon>Eukaryota</taxon>
        <taxon>Fungi</taxon>
        <taxon>Fungi incertae sedis</taxon>
        <taxon>Mucoromycota</taxon>
        <taxon>Mucoromycotina</taxon>
        <taxon>Mucoromycetes</taxon>
        <taxon>Mucorales</taxon>
        <taxon>Mucorineae</taxon>
        <taxon>Rhizopodaceae</taxon>
        <taxon>Rhizopus</taxon>
    </lineage>
</organism>
<dbReference type="Pfam" id="PF03366">
    <property type="entry name" value="YEATS"/>
    <property type="match status" value="1"/>
</dbReference>
<dbReference type="InterPro" id="IPR055129">
    <property type="entry name" value="YEATS_dom"/>
</dbReference>
<reference evidence="5 6" key="1">
    <citation type="journal article" date="2018" name="G3 (Bethesda)">
        <title>Phylogenetic and Phylogenomic Definition of Rhizopus Species.</title>
        <authorList>
            <person name="Gryganskyi A.P."/>
            <person name="Golan J."/>
            <person name="Dolatabadi S."/>
            <person name="Mondo S."/>
            <person name="Robb S."/>
            <person name="Idnurm A."/>
            <person name="Muszewska A."/>
            <person name="Steczkiewicz K."/>
            <person name="Masonjones S."/>
            <person name="Liao H.L."/>
            <person name="Gajdeczka M.T."/>
            <person name="Anike F."/>
            <person name="Vuek A."/>
            <person name="Anishchenko I.M."/>
            <person name="Voigt K."/>
            <person name="de Hoog G.S."/>
            <person name="Smith M.E."/>
            <person name="Heitman J."/>
            <person name="Vilgalys R."/>
            <person name="Stajich J.E."/>
        </authorList>
    </citation>
    <scope>NUCLEOTIDE SEQUENCE [LARGE SCALE GENOMIC DNA]</scope>
    <source>
        <strain evidence="5 6">LSU 92-RS-03</strain>
    </source>
</reference>
<dbReference type="CDD" id="cd16905">
    <property type="entry name" value="YEATS_Taf14_like"/>
    <property type="match status" value="1"/>
</dbReference>
<gene>
    <name evidence="5" type="ORF">CU098_013897</name>
</gene>
<dbReference type="GO" id="GO:0006355">
    <property type="term" value="P:regulation of DNA-templated transcription"/>
    <property type="evidence" value="ECO:0007669"/>
    <property type="project" value="InterPro"/>
</dbReference>
<comment type="subcellular location">
    <subcellularLocation>
        <location evidence="2">Nucleus</location>
    </subcellularLocation>
</comment>
<keyword evidence="6" id="KW-1185">Reference proteome</keyword>
<accession>A0A367KXU6</accession>
<proteinExistence type="predicted"/>
<feature type="domain" description="YEATS" evidence="4">
    <location>
        <begin position="1"/>
        <end position="138"/>
    </location>
</feature>
<feature type="region of interest" description="Disordered" evidence="3">
    <location>
        <begin position="161"/>
        <end position="193"/>
    </location>
</feature>
<dbReference type="GO" id="GO:0000785">
    <property type="term" value="C:chromatin"/>
    <property type="evidence" value="ECO:0007669"/>
    <property type="project" value="UniProtKB-ARBA"/>
</dbReference>
<dbReference type="AlphaFoldDB" id="A0A367KXU6"/>
<evidence type="ECO:0000313" key="5">
    <source>
        <dbReference type="EMBL" id="RCI07006.1"/>
    </source>
</evidence>
<evidence type="ECO:0000256" key="2">
    <source>
        <dbReference type="PROSITE-ProRule" id="PRU00376"/>
    </source>
</evidence>
<dbReference type="PROSITE" id="PS51037">
    <property type="entry name" value="YEATS"/>
    <property type="match status" value="1"/>
</dbReference>